<dbReference type="Gene3D" id="3.30.230.40">
    <property type="entry name" value="Imidazole glycerol phosphate dehydratase, domain 1"/>
    <property type="match status" value="2"/>
</dbReference>
<evidence type="ECO:0000313" key="7">
    <source>
        <dbReference type="EMBL" id="NHZ64451.1"/>
    </source>
</evidence>
<dbReference type="PROSITE" id="PS00954">
    <property type="entry name" value="IGP_DEHYDRATASE_1"/>
    <property type="match status" value="1"/>
</dbReference>
<keyword evidence="8" id="KW-1185">Reference proteome</keyword>
<comment type="caution">
    <text evidence="7">The sequence shown here is derived from an EMBL/GenBank/DDBJ whole genome shotgun (WGS) entry which is preliminary data.</text>
</comment>
<dbReference type="InterPro" id="IPR000807">
    <property type="entry name" value="ImidazoleglycerolP_deHydtase"/>
</dbReference>
<dbReference type="CDD" id="cd07914">
    <property type="entry name" value="IGPD"/>
    <property type="match status" value="1"/>
</dbReference>
<dbReference type="InterPro" id="IPR020568">
    <property type="entry name" value="Ribosomal_Su5_D2-typ_SF"/>
</dbReference>
<dbReference type="NCBIfam" id="NF002109">
    <property type="entry name" value="PRK00951.1-5"/>
    <property type="match status" value="1"/>
</dbReference>
<evidence type="ECO:0000256" key="1">
    <source>
        <dbReference type="ARBA" id="ARBA00005047"/>
    </source>
</evidence>
<dbReference type="EMBL" id="WHJF01000054">
    <property type="protein sequence ID" value="NHZ64451.1"/>
    <property type="molecule type" value="Genomic_DNA"/>
</dbReference>
<dbReference type="Pfam" id="PF00475">
    <property type="entry name" value="IGPD"/>
    <property type="match status" value="1"/>
</dbReference>
<proteinExistence type="inferred from homology"/>
<dbReference type="EC" id="4.2.1.19" evidence="5 6"/>
<dbReference type="InterPro" id="IPR038494">
    <property type="entry name" value="IGPD_sf"/>
</dbReference>
<dbReference type="PANTHER" id="PTHR23133">
    <property type="entry name" value="IMIDAZOLEGLYCEROL-PHOSPHATE DEHYDRATASE HIS7"/>
    <property type="match status" value="1"/>
</dbReference>
<comment type="catalytic activity">
    <reaction evidence="5 6">
        <text>D-erythro-1-(imidazol-4-yl)glycerol 3-phosphate = 3-(imidazol-4-yl)-2-oxopropyl phosphate + H2O</text>
        <dbReference type="Rhea" id="RHEA:11040"/>
        <dbReference type="ChEBI" id="CHEBI:15377"/>
        <dbReference type="ChEBI" id="CHEBI:57766"/>
        <dbReference type="ChEBI" id="CHEBI:58278"/>
        <dbReference type="EC" id="4.2.1.19"/>
    </reaction>
</comment>
<dbReference type="Proteomes" id="UP000610594">
    <property type="component" value="Unassembled WGS sequence"/>
</dbReference>
<dbReference type="NCBIfam" id="NF002114">
    <property type="entry name" value="PRK00951.2-4"/>
    <property type="match status" value="1"/>
</dbReference>
<accession>A0ABX0MQ04</accession>
<organism evidence="7 8">
    <name type="scientific">Massilia genomosp. 1</name>
    <dbReference type="NCBI Taxonomy" id="2609280"/>
    <lineage>
        <taxon>Bacteria</taxon>
        <taxon>Pseudomonadati</taxon>
        <taxon>Pseudomonadota</taxon>
        <taxon>Betaproteobacteria</taxon>
        <taxon>Burkholderiales</taxon>
        <taxon>Oxalobacteraceae</taxon>
        <taxon>Telluria group</taxon>
        <taxon>Massilia</taxon>
    </lineage>
</organism>
<evidence type="ECO:0000313" key="8">
    <source>
        <dbReference type="Proteomes" id="UP000610594"/>
    </source>
</evidence>
<dbReference type="SUPFAM" id="SSF54211">
    <property type="entry name" value="Ribosomal protein S5 domain 2-like"/>
    <property type="match status" value="2"/>
</dbReference>
<dbReference type="NCBIfam" id="NF002111">
    <property type="entry name" value="PRK00951.2-1"/>
    <property type="match status" value="1"/>
</dbReference>
<keyword evidence="2 5" id="KW-0028">Amino-acid biosynthesis</keyword>
<dbReference type="HAMAP" id="MF_00076">
    <property type="entry name" value="HisB"/>
    <property type="match status" value="1"/>
</dbReference>
<comment type="pathway">
    <text evidence="1 5 6">Amino-acid biosynthesis; L-histidine biosynthesis; L-histidine from 5-phospho-alpha-D-ribose 1-diphosphate: step 6/9.</text>
</comment>
<comment type="subcellular location">
    <subcellularLocation>
        <location evidence="5 6">Cytoplasm</location>
    </subcellularLocation>
</comment>
<dbReference type="PANTHER" id="PTHR23133:SF2">
    <property type="entry name" value="IMIDAZOLEGLYCEROL-PHOSPHATE DEHYDRATASE"/>
    <property type="match status" value="1"/>
</dbReference>
<sequence length="199" mass="21874">MTTADRTANITRNTNETQIRVAINLDGTGQQKLNTGVPFLDHMLDQIARHGLIDLDIDCVGDLHIDAHHTVEDTGITLGMAVAKAIGDKKGIRRYGHAYVPLDEALSRVVIDFSGRPGLEMHVPWKRSMIGSFDVDLAHEFFQGFVNHALVSLHIDNLRGENAHHQCETVFKAFGRALRMAAERDARSAGTIPSTKGSL</sequence>
<dbReference type="PROSITE" id="PS00955">
    <property type="entry name" value="IGP_DEHYDRATASE_2"/>
    <property type="match status" value="1"/>
</dbReference>
<name>A0ABX0MQ04_9BURK</name>
<evidence type="ECO:0000256" key="6">
    <source>
        <dbReference type="RuleBase" id="RU000599"/>
    </source>
</evidence>
<keyword evidence="4 5" id="KW-0456">Lyase</keyword>
<evidence type="ECO:0000256" key="2">
    <source>
        <dbReference type="ARBA" id="ARBA00022605"/>
    </source>
</evidence>
<dbReference type="NCBIfam" id="NF002106">
    <property type="entry name" value="PRK00951.1-1"/>
    <property type="match status" value="1"/>
</dbReference>
<reference evidence="7 8" key="1">
    <citation type="submission" date="2019-10" db="EMBL/GenBank/DDBJ databases">
        <title>Taxonomy of Antarctic Massilia spp.: description of Massilia rubra sp. nov., Massilia aquatica sp. nov., Massilia mucilaginosa sp. nov., Massilia frigida sp. nov. isolated from streams, lakes and regoliths.</title>
        <authorList>
            <person name="Holochova P."/>
            <person name="Sedlacek I."/>
            <person name="Kralova S."/>
            <person name="Maslanova I."/>
            <person name="Busse H.-J."/>
            <person name="Stankova E."/>
            <person name="Vrbovska V."/>
            <person name="Kovarovic V."/>
            <person name="Bartak M."/>
            <person name="Svec P."/>
            <person name="Pantucek R."/>
        </authorList>
    </citation>
    <scope>NUCLEOTIDE SEQUENCE [LARGE SCALE GENOMIC DNA]</scope>
    <source>
        <strain evidence="7 8">CCM 8694</strain>
    </source>
</reference>
<comment type="similarity">
    <text evidence="5 6">Belongs to the imidazoleglycerol-phosphate dehydratase family.</text>
</comment>
<evidence type="ECO:0000256" key="3">
    <source>
        <dbReference type="ARBA" id="ARBA00023102"/>
    </source>
</evidence>
<keyword evidence="5" id="KW-0963">Cytoplasm</keyword>
<evidence type="ECO:0000256" key="5">
    <source>
        <dbReference type="HAMAP-Rule" id="MF_00076"/>
    </source>
</evidence>
<evidence type="ECO:0000256" key="4">
    <source>
        <dbReference type="ARBA" id="ARBA00023239"/>
    </source>
</evidence>
<keyword evidence="3 5" id="KW-0368">Histidine biosynthesis</keyword>
<protein>
    <recommendedName>
        <fullName evidence="5 6">Imidazoleglycerol-phosphate dehydratase</fullName>
        <shortName evidence="5">IGPD</shortName>
        <ecNumber evidence="5 6">4.2.1.19</ecNumber>
    </recommendedName>
</protein>
<dbReference type="InterPro" id="IPR020565">
    <property type="entry name" value="ImidazoleglycerP_deHydtase_CS"/>
</dbReference>
<gene>
    <name evidence="5 7" type="primary">hisB</name>
    <name evidence="7" type="ORF">F1735_19460</name>
</gene>
<dbReference type="RefSeq" id="WP_167238492.1">
    <property type="nucleotide sequence ID" value="NZ_WHJF01000054.1"/>
</dbReference>